<evidence type="ECO:0000256" key="3">
    <source>
        <dbReference type="ARBA" id="ARBA00022691"/>
    </source>
</evidence>
<feature type="binding site" evidence="4">
    <location>
        <begin position="122"/>
        <end position="123"/>
    </location>
    <ligand>
        <name>S-adenosyl-L-methionine</name>
        <dbReference type="ChEBI" id="CHEBI:59789"/>
    </ligand>
</feature>
<dbReference type="PANTHER" id="PTHR31760">
    <property type="entry name" value="S-ADENOSYL-L-METHIONINE-DEPENDENT METHYLTRANSFERASES SUPERFAMILY PROTEIN"/>
    <property type="match status" value="1"/>
</dbReference>
<comment type="function">
    <text evidence="4">Specifically methylates the N7 position of a guanine in 16S rRNA.</text>
</comment>
<comment type="similarity">
    <text evidence="4">Belongs to the methyltransferase superfamily. RNA methyltransferase RsmG family.</text>
</comment>
<dbReference type="HAMAP" id="MF_00074">
    <property type="entry name" value="16SrRNA_methyltr_G"/>
    <property type="match status" value="1"/>
</dbReference>
<dbReference type="NCBIfam" id="TIGR00138">
    <property type="entry name" value="rsmG_gidB"/>
    <property type="match status" value="1"/>
</dbReference>
<dbReference type="Pfam" id="PF02527">
    <property type="entry name" value="GidB"/>
    <property type="match status" value="1"/>
</dbReference>
<dbReference type="InterPro" id="IPR003682">
    <property type="entry name" value="rRNA_ssu_MeTfrase_G"/>
</dbReference>
<keyword evidence="2 4" id="KW-0808">Transferase</keyword>
<dbReference type="EC" id="2.1.1.-" evidence="4"/>
<comment type="subcellular location">
    <subcellularLocation>
        <location evidence="4">Cytoplasm</location>
    </subcellularLocation>
</comment>
<dbReference type="PIRSF" id="PIRSF003078">
    <property type="entry name" value="GidB"/>
    <property type="match status" value="1"/>
</dbReference>
<dbReference type="EMBL" id="JAHWDP010000001">
    <property type="protein sequence ID" value="MBW2936656.1"/>
    <property type="molecule type" value="Genomic_DNA"/>
</dbReference>
<dbReference type="PANTHER" id="PTHR31760:SF0">
    <property type="entry name" value="S-ADENOSYL-L-METHIONINE-DEPENDENT METHYLTRANSFERASES SUPERFAMILY PROTEIN"/>
    <property type="match status" value="1"/>
</dbReference>
<evidence type="ECO:0000313" key="5">
    <source>
        <dbReference type="EMBL" id="MBW2936656.1"/>
    </source>
</evidence>
<sequence>MDLLLHYFPDLTALQIERFTKLYDLYKDWNQKINVVSRKDFEELYLRHVLHSLGIAKVVSFKPGTTILDVGTGGGFPGIPLAILFPESQFHLVDSIGKKIKVVEAVIEALELDNVKATNQRAEMVQGNFDFIVSRAVTKMEEFAGWIKNKVAKKNRHELKNGILYLKGGDLKEELAPFPKATIFELKNYFKEDFFETKSVVHLPLKFKGKA</sequence>
<evidence type="ECO:0000256" key="1">
    <source>
        <dbReference type="ARBA" id="ARBA00022603"/>
    </source>
</evidence>
<dbReference type="AlphaFoldDB" id="A0A9X1FL39"/>
<feature type="binding site" evidence="4">
    <location>
        <position position="71"/>
    </location>
    <ligand>
        <name>S-adenosyl-L-methionine</name>
        <dbReference type="ChEBI" id="CHEBI:59789"/>
    </ligand>
</feature>
<dbReference type="RefSeq" id="WP_219050469.1">
    <property type="nucleotide sequence ID" value="NZ_JAHWDP010000001.1"/>
</dbReference>
<accession>A0A9X1FL39</accession>
<evidence type="ECO:0000256" key="2">
    <source>
        <dbReference type="ARBA" id="ARBA00022679"/>
    </source>
</evidence>
<comment type="caution">
    <text evidence="4">Lacks conserved residue(s) required for the propagation of feature annotation.</text>
</comment>
<evidence type="ECO:0000256" key="4">
    <source>
        <dbReference type="HAMAP-Rule" id="MF_00074"/>
    </source>
</evidence>
<protein>
    <recommendedName>
        <fullName evidence="4">Ribosomal RNA small subunit methyltransferase G</fullName>
        <ecNumber evidence="4">2.1.1.-</ecNumber>
    </recommendedName>
    <alternativeName>
        <fullName evidence="4">16S rRNA 7-methylguanosine methyltransferase</fullName>
        <shortName evidence="4">16S rRNA m7G methyltransferase</shortName>
    </alternativeName>
</protein>
<keyword evidence="3 4" id="KW-0949">S-adenosyl-L-methionine</keyword>
<evidence type="ECO:0000313" key="6">
    <source>
        <dbReference type="Proteomes" id="UP001138686"/>
    </source>
</evidence>
<dbReference type="GO" id="GO:0070043">
    <property type="term" value="F:rRNA (guanine-N7-)-methyltransferase activity"/>
    <property type="evidence" value="ECO:0007669"/>
    <property type="project" value="UniProtKB-UniRule"/>
</dbReference>
<dbReference type="GO" id="GO:0005829">
    <property type="term" value="C:cytosol"/>
    <property type="evidence" value="ECO:0007669"/>
    <property type="project" value="TreeGrafter"/>
</dbReference>
<organism evidence="5 6">
    <name type="scientific">Halomarinibacterium sedimenti</name>
    <dbReference type="NCBI Taxonomy" id="2857106"/>
    <lineage>
        <taxon>Bacteria</taxon>
        <taxon>Pseudomonadati</taxon>
        <taxon>Bacteroidota</taxon>
        <taxon>Flavobacteriia</taxon>
        <taxon>Flavobacteriales</taxon>
        <taxon>Flavobacteriaceae</taxon>
        <taxon>Halomarinibacterium</taxon>
    </lineage>
</organism>
<keyword evidence="4" id="KW-0963">Cytoplasm</keyword>
<proteinExistence type="inferred from homology"/>
<comment type="caution">
    <text evidence="5">The sequence shown here is derived from an EMBL/GenBank/DDBJ whole genome shotgun (WGS) entry which is preliminary data.</text>
</comment>
<keyword evidence="6" id="KW-1185">Reference proteome</keyword>
<keyword evidence="4" id="KW-0698">rRNA processing</keyword>
<feature type="binding site" evidence="4">
    <location>
        <position position="135"/>
    </location>
    <ligand>
        <name>S-adenosyl-L-methionine</name>
        <dbReference type="ChEBI" id="CHEBI:59789"/>
    </ligand>
</feature>
<keyword evidence="1 4" id="KW-0489">Methyltransferase</keyword>
<dbReference type="Proteomes" id="UP001138686">
    <property type="component" value="Unassembled WGS sequence"/>
</dbReference>
<feature type="binding site" evidence="4">
    <location>
        <position position="76"/>
    </location>
    <ligand>
        <name>S-adenosyl-L-methionine</name>
        <dbReference type="ChEBI" id="CHEBI:59789"/>
    </ligand>
</feature>
<name>A0A9X1FL39_9FLAO</name>
<gene>
    <name evidence="4 5" type="primary">rsmG</name>
    <name evidence="5" type="ORF">KXJ69_00970</name>
</gene>
<reference evidence="5" key="1">
    <citation type="submission" date="2021-07" db="EMBL/GenBank/DDBJ databases">
        <title>Aureisphaera sp. CAU 1614 isolated from sea sediment.</title>
        <authorList>
            <person name="Kim W."/>
        </authorList>
    </citation>
    <scope>NUCLEOTIDE SEQUENCE</scope>
    <source>
        <strain evidence="5">CAU 1614</strain>
    </source>
</reference>